<feature type="region of interest" description="Disordered" evidence="3">
    <location>
        <begin position="1"/>
        <end position="25"/>
    </location>
</feature>
<dbReference type="InterPro" id="IPR013830">
    <property type="entry name" value="SGNH_hydro"/>
</dbReference>
<evidence type="ECO:0000313" key="6">
    <source>
        <dbReference type="Proteomes" id="UP000002484"/>
    </source>
</evidence>
<feature type="compositionally biased region" description="Gly residues" evidence="3">
    <location>
        <begin position="1"/>
        <end position="14"/>
    </location>
</feature>
<feature type="domain" description="SGNH hydrolase-type esterase" evidence="4">
    <location>
        <begin position="31"/>
        <end position="258"/>
    </location>
</feature>
<dbReference type="Pfam" id="PF13472">
    <property type="entry name" value="Lipase_GDSL_2"/>
    <property type="match status" value="1"/>
</dbReference>
<dbReference type="PANTHER" id="PTHR37981">
    <property type="entry name" value="LIPASE 2"/>
    <property type="match status" value="1"/>
</dbReference>
<dbReference type="KEGG" id="fri:FraEuI1c_6408"/>
<organism evidence="5 6">
    <name type="scientific">Pseudofrankia inefficax (strain DSM 45817 / CECT 9037 / DDB 130130 / EuI1c)</name>
    <name type="common">Frankia inefficax</name>
    <dbReference type="NCBI Taxonomy" id="298654"/>
    <lineage>
        <taxon>Bacteria</taxon>
        <taxon>Bacillati</taxon>
        <taxon>Actinomycetota</taxon>
        <taxon>Actinomycetes</taxon>
        <taxon>Frankiales</taxon>
        <taxon>Frankiaceae</taxon>
        <taxon>Pseudofrankia</taxon>
    </lineage>
</organism>
<evidence type="ECO:0000256" key="3">
    <source>
        <dbReference type="SAM" id="MobiDB-lite"/>
    </source>
</evidence>
<protein>
    <recommendedName>
        <fullName evidence="4">SGNH hydrolase-type esterase domain-containing protein</fullName>
    </recommendedName>
</protein>
<dbReference type="eggNOG" id="COG2755">
    <property type="taxonomic scope" value="Bacteria"/>
</dbReference>
<dbReference type="InterPro" id="IPR037460">
    <property type="entry name" value="SEST-like"/>
</dbReference>
<dbReference type="STRING" id="298654.FraEuI1c_6408"/>
<feature type="active site" description="Nucleophile" evidence="1">
    <location>
        <position position="35"/>
    </location>
</feature>
<gene>
    <name evidence="5" type="ordered locus">FraEuI1c_6408</name>
</gene>
<dbReference type="Gene3D" id="3.40.50.1110">
    <property type="entry name" value="SGNH hydrolase"/>
    <property type="match status" value="1"/>
</dbReference>
<dbReference type="HOGENOM" id="CLU_038449_4_1_11"/>
<proteinExistence type="predicted"/>
<evidence type="ECO:0000259" key="4">
    <source>
        <dbReference type="Pfam" id="PF13472"/>
    </source>
</evidence>
<accession>E3J726</accession>
<dbReference type="AlphaFoldDB" id="E3J726"/>
<dbReference type="GO" id="GO:0004806">
    <property type="term" value="F:triacylglycerol lipase activity"/>
    <property type="evidence" value="ECO:0007669"/>
    <property type="project" value="TreeGrafter"/>
</dbReference>
<dbReference type="Proteomes" id="UP000002484">
    <property type="component" value="Chromosome"/>
</dbReference>
<feature type="compositionally biased region" description="Low complexity" evidence="3">
    <location>
        <begin position="15"/>
        <end position="25"/>
    </location>
</feature>
<feature type="active site" evidence="1">
    <location>
        <position position="251"/>
    </location>
</feature>
<feature type="disulfide bond" evidence="2">
    <location>
        <begin position="122"/>
        <end position="132"/>
    </location>
</feature>
<keyword evidence="6" id="KW-1185">Reference proteome</keyword>
<evidence type="ECO:0000313" key="5">
    <source>
        <dbReference type="EMBL" id="ADP84390.1"/>
    </source>
</evidence>
<keyword evidence="2" id="KW-1015">Disulfide bond</keyword>
<dbReference type="InParanoid" id="E3J726"/>
<evidence type="ECO:0000256" key="2">
    <source>
        <dbReference type="PIRSR" id="PIRSR637460-2"/>
    </source>
</evidence>
<dbReference type="InterPro" id="IPR036514">
    <property type="entry name" value="SGNH_hydro_sf"/>
</dbReference>
<dbReference type="EMBL" id="CP002299">
    <property type="protein sequence ID" value="ADP84390.1"/>
    <property type="molecule type" value="Genomic_DNA"/>
</dbReference>
<dbReference type="CDD" id="cd01823">
    <property type="entry name" value="SEST_like"/>
    <property type="match status" value="1"/>
</dbReference>
<dbReference type="OrthoDB" id="5503950at2"/>
<dbReference type="SUPFAM" id="SSF52266">
    <property type="entry name" value="SGNH hydrolase"/>
    <property type="match status" value="1"/>
</dbReference>
<name>E3J726_PSEI1</name>
<dbReference type="PANTHER" id="PTHR37981:SF1">
    <property type="entry name" value="SGNH HYDROLASE-TYPE ESTERASE DOMAIN-CONTAINING PROTEIN"/>
    <property type="match status" value="1"/>
</dbReference>
<reference evidence="5 6" key="1">
    <citation type="submission" date="2010-10" db="EMBL/GenBank/DDBJ databases">
        <title>Complete sequence of Frankia sp. EuI1c.</title>
        <authorList>
            <consortium name="US DOE Joint Genome Institute"/>
            <person name="Lucas S."/>
            <person name="Copeland A."/>
            <person name="Lapidus A."/>
            <person name="Cheng J.-F."/>
            <person name="Bruce D."/>
            <person name="Goodwin L."/>
            <person name="Pitluck S."/>
            <person name="Chertkov O."/>
            <person name="Detter J.C."/>
            <person name="Han C."/>
            <person name="Tapia R."/>
            <person name="Land M."/>
            <person name="Hauser L."/>
            <person name="Jeffries C."/>
            <person name="Kyrpides N."/>
            <person name="Ivanova N."/>
            <person name="Mikhailova N."/>
            <person name="Beauchemin N."/>
            <person name="Sen A."/>
            <person name="Sur S.A."/>
            <person name="Gtari M."/>
            <person name="Wall L."/>
            <person name="Tisa L."/>
            <person name="Woyke T."/>
        </authorList>
    </citation>
    <scope>NUCLEOTIDE SEQUENCE [LARGE SCALE GENOMIC DNA]</scope>
    <source>
        <strain evidence="6">DSM 45817 / CECT 9037 / EuI1c</strain>
    </source>
</reference>
<dbReference type="GO" id="GO:0019433">
    <property type="term" value="P:triglyceride catabolic process"/>
    <property type="evidence" value="ECO:0007669"/>
    <property type="project" value="TreeGrafter"/>
</dbReference>
<evidence type="ECO:0000256" key="1">
    <source>
        <dbReference type="PIRSR" id="PIRSR637460-1"/>
    </source>
</evidence>
<feature type="disulfide bond" evidence="2">
    <location>
        <begin position="50"/>
        <end position="74"/>
    </location>
</feature>
<sequence length="277" mass="28354">MAGCGTTGIPGGGTTTSPSSSPVPLTGRYVAMGSSFAAGSGTGPDIGSGCQRAADNYPHVVAKRFGLNLVDVTCAGATIANLFDTPQDGRPAQLDAVTPDTRLVTITAGGNDLDYSAAIQRCMEAARASKPCPGLPAATDLGQAAVALHSGLVRLIGALRADAPDARIYILGYPRIFPDPPATCTDNIISAADTGRLTSIGLVLDATLRRSAADTDVSFVDVYTASVGHDVCASSTDRWLNGSDTYGIYYHPNATGVARVADLLAEALEHRESGQPS</sequence>